<feature type="domain" description="Laminin G" evidence="6">
    <location>
        <begin position="331"/>
        <end position="518"/>
    </location>
</feature>
<evidence type="ECO:0000259" key="7">
    <source>
        <dbReference type="PROSITE" id="PS50026"/>
    </source>
</evidence>
<dbReference type="SUPFAM" id="SSF57196">
    <property type="entry name" value="EGF/Laminin"/>
    <property type="match status" value="4"/>
</dbReference>
<proteinExistence type="predicted"/>
<evidence type="ECO:0000256" key="4">
    <source>
        <dbReference type="ARBA" id="ARBA00023157"/>
    </source>
</evidence>
<dbReference type="Gene3D" id="2.60.120.200">
    <property type="match status" value="2"/>
</dbReference>
<feature type="domain" description="EGF-like" evidence="7">
    <location>
        <begin position="520"/>
        <end position="556"/>
    </location>
</feature>
<reference evidence="8" key="1">
    <citation type="submission" date="2025-08" db="UniProtKB">
        <authorList>
            <consortium name="Ensembl"/>
        </authorList>
    </citation>
    <scope>IDENTIFICATION</scope>
</reference>
<dbReference type="SUPFAM" id="SSF49899">
    <property type="entry name" value="Concanavalin A-like lectins/glucanases"/>
    <property type="match status" value="2"/>
</dbReference>
<dbReference type="GO" id="GO:0005509">
    <property type="term" value="F:calcium ion binding"/>
    <property type="evidence" value="ECO:0007669"/>
    <property type="project" value="InterPro"/>
</dbReference>
<keyword evidence="1 5" id="KW-0245">EGF-like domain</keyword>
<evidence type="ECO:0000313" key="8">
    <source>
        <dbReference type="Ensembl" id="ENSMMOP00000024254.1"/>
    </source>
</evidence>
<feature type="disulfide bond" evidence="5">
    <location>
        <begin position="77"/>
        <end position="86"/>
    </location>
</feature>
<evidence type="ECO:0000313" key="9">
    <source>
        <dbReference type="Proteomes" id="UP000261620"/>
    </source>
</evidence>
<dbReference type="InterPro" id="IPR001791">
    <property type="entry name" value="Laminin_G"/>
</dbReference>
<dbReference type="Pfam" id="PF00008">
    <property type="entry name" value="EGF"/>
    <property type="match status" value="4"/>
</dbReference>
<dbReference type="InterPro" id="IPR013320">
    <property type="entry name" value="ConA-like_dom_sf"/>
</dbReference>
<accession>A0A3Q3XEB4</accession>
<feature type="domain" description="EGF-like" evidence="7">
    <location>
        <begin position="268"/>
        <end position="304"/>
    </location>
</feature>
<evidence type="ECO:0000256" key="3">
    <source>
        <dbReference type="ARBA" id="ARBA00022737"/>
    </source>
</evidence>
<keyword evidence="9" id="KW-1185">Reference proteome</keyword>
<dbReference type="Pfam" id="PF12661">
    <property type="entry name" value="hEGF"/>
    <property type="match status" value="1"/>
</dbReference>
<dbReference type="Pfam" id="PF02210">
    <property type="entry name" value="Laminin_G_2"/>
    <property type="match status" value="2"/>
</dbReference>
<dbReference type="GO" id="GO:0007219">
    <property type="term" value="P:Notch signaling pathway"/>
    <property type="evidence" value="ECO:0007669"/>
    <property type="project" value="TreeGrafter"/>
</dbReference>
<dbReference type="InterPro" id="IPR000742">
    <property type="entry name" value="EGF"/>
</dbReference>
<feature type="domain" description="EGF-like" evidence="7">
    <location>
        <begin position="636"/>
        <end position="671"/>
    </location>
</feature>
<dbReference type="FunFam" id="2.60.120.200:FF:000055">
    <property type="entry name" value="Crumbs cell polarity complex component 1"/>
    <property type="match status" value="1"/>
</dbReference>
<protein>
    <recommendedName>
        <fullName evidence="10">Crumbs cell polarity complex component 1</fullName>
    </recommendedName>
</protein>
<dbReference type="AlphaFoldDB" id="A0A3Q3XEB4"/>
<dbReference type="PROSITE" id="PS00022">
    <property type="entry name" value="EGF_1"/>
    <property type="match status" value="5"/>
</dbReference>
<comment type="caution">
    <text evidence="5">Lacks conserved residue(s) required for the propagation of feature annotation.</text>
</comment>
<evidence type="ECO:0000256" key="5">
    <source>
        <dbReference type="PROSITE-ProRule" id="PRU00076"/>
    </source>
</evidence>
<dbReference type="Gene3D" id="2.10.25.10">
    <property type="entry name" value="Laminin"/>
    <property type="match status" value="5"/>
</dbReference>
<feature type="disulfide bond" evidence="5">
    <location>
        <begin position="294"/>
        <end position="303"/>
    </location>
</feature>
<dbReference type="PANTHER" id="PTHR12916:SF4">
    <property type="entry name" value="UNINFLATABLE, ISOFORM C"/>
    <property type="match status" value="1"/>
</dbReference>
<dbReference type="CDD" id="cd00054">
    <property type="entry name" value="EGF_CA"/>
    <property type="match status" value="5"/>
</dbReference>
<feature type="domain" description="Laminin G" evidence="6">
    <location>
        <begin position="93"/>
        <end position="266"/>
    </location>
</feature>
<dbReference type="FunFam" id="2.10.25.10:FF:000279">
    <property type="entry name" value="Neurogenic locus notch 1"/>
    <property type="match status" value="1"/>
</dbReference>
<feature type="disulfide bond" evidence="5">
    <location>
        <begin position="546"/>
        <end position="555"/>
    </location>
</feature>
<dbReference type="PROSITE" id="PS50026">
    <property type="entry name" value="EGF_3"/>
    <property type="match status" value="6"/>
</dbReference>
<keyword evidence="2" id="KW-0732">Signal</keyword>
<dbReference type="InterPro" id="IPR013032">
    <property type="entry name" value="EGF-like_CS"/>
</dbReference>
<dbReference type="PANTHER" id="PTHR12916">
    <property type="entry name" value="CYTOCHROME C OXIDASE POLYPEPTIDE VIC-2"/>
    <property type="match status" value="1"/>
</dbReference>
<evidence type="ECO:0000259" key="6">
    <source>
        <dbReference type="PROSITE" id="PS50025"/>
    </source>
</evidence>
<dbReference type="SMART" id="SM00179">
    <property type="entry name" value="EGF_CA"/>
    <property type="match status" value="5"/>
</dbReference>
<dbReference type="SMART" id="SM00282">
    <property type="entry name" value="LamG"/>
    <property type="match status" value="2"/>
</dbReference>
<evidence type="ECO:0000256" key="1">
    <source>
        <dbReference type="ARBA" id="ARBA00022536"/>
    </source>
</evidence>
<sequence>RTSFGLIVTDHPPAFLGCFRDVFVDSRLVLPVVVPEDSDAQANITVGCSDQDKCDDSPCQNRGRCVSLGWRSYVCECHRPHEGRNCAEEYITARFGSEDLESYALFSLDADPGDTVTVSMFVRTRQSSGLLLILANSTSHQYLRLWLEEGRVKVQVNNFETLLGRDVFSDGHFHLVSVKLDAAEATLLQSAHRQGSMHIRPVQAHPGDLVFVGGLPDLRASASFGGYFKGCVQDLRINSKRLQFYPISTPVESYSLEKLVNVAQGCSSDNTCAANPCLNGGVCYPMWDNFLCNCPPNTAGQRCKDVKWCELSPCPATAVCQARSQGFECLSNVTFRVESNILHYRSNGMIQRSLRTVSLSIRTRQSAATLLHAQKDSDYLTVSLLDSHPVVELQVGADRVRLQTQGLVSDGEWHTVELSMENQTFLTSRWIMAVDGGQEEPSLSKTPAGGLDFLREGADIFLGGPSPDAVVKFSGCLGTVEIGGLPLPFHHDTEMTLPRPQEERFTRINSNAGLHFGCWGASVCARNPCENQGVCEDLFDLHRCKCTSEWTGPTCQESTNPCISSPCIYGTCTNLPEGFKCVCEPGYSGEQCEAEVDMCENSNCGNGATCLKGSESYSCLCPQNLTGQYCEPPQLPVFTCMGTRWNHSCFNGGNCSEAENTCDCLPGFTGQW</sequence>
<keyword evidence="3" id="KW-0677">Repeat</keyword>
<dbReference type="PROSITE" id="PS00010">
    <property type="entry name" value="ASX_HYDROXYL"/>
    <property type="match status" value="1"/>
</dbReference>
<dbReference type="InterPro" id="IPR001881">
    <property type="entry name" value="EGF-like_Ca-bd_dom"/>
</dbReference>
<dbReference type="PROSITE" id="PS01186">
    <property type="entry name" value="EGF_2"/>
    <property type="match status" value="1"/>
</dbReference>
<feature type="disulfide bond" evidence="5">
    <location>
        <begin position="562"/>
        <end position="572"/>
    </location>
</feature>
<feature type="disulfide bond" evidence="5">
    <location>
        <begin position="621"/>
        <end position="630"/>
    </location>
</feature>
<dbReference type="GO" id="GO:0005112">
    <property type="term" value="F:Notch binding"/>
    <property type="evidence" value="ECO:0007669"/>
    <property type="project" value="TreeGrafter"/>
</dbReference>
<dbReference type="CDD" id="cd00110">
    <property type="entry name" value="LamG"/>
    <property type="match status" value="2"/>
</dbReference>
<feature type="domain" description="EGF-like" evidence="7">
    <location>
        <begin position="595"/>
        <end position="631"/>
    </location>
</feature>
<keyword evidence="4 5" id="KW-1015">Disulfide bond</keyword>
<dbReference type="OMA" id="SQGFECL"/>
<evidence type="ECO:0000256" key="2">
    <source>
        <dbReference type="ARBA" id="ARBA00022729"/>
    </source>
</evidence>
<dbReference type="SMART" id="SM00181">
    <property type="entry name" value="EGF"/>
    <property type="match status" value="6"/>
</dbReference>
<dbReference type="Proteomes" id="UP000261620">
    <property type="component" value="Unplaced"/>
</dbReference>
<dbReference type="STRING" id="94237.ENSMMOP00000024254"/>
<dbReference type="PROSITE" id="PS50025">
    <property type="entry name" value="LAM_G_DOMAIN"/>
    <property type="match status" value="2"/>
</dbReference>
<reference evidence="8" key="2">
    <citation type="submission" date="2025-09" db="UniProtKB">
        <authorList>
            <consortium name="Ensembl"/>
        </authorList>
    </citation>
    <scope>IDENTIFICATION</scope>
</reference>
<name>A0A3Q3XEB4_MOLML</name>
<organism evidence="8 9">
    <name type="scientific">Mola mola</name>
    <name type="common">Ocean sunfish</name>
    <name type="synonym">Tetraodon mola</name>
    <dbReference type="NCBI Taxonomy" id="94237"/>
    <lineage>
        <taxon>Eukaryota</taxon>
        <taxon>Metazoa</taxon>
        <taxon>Chordata</taxon>
        <taxon>Craniata</taxon>
        <taxon>Vertebrata</taxon>
        <taxon>Euteleostomi</taxon>
        <taxon>Actinopterygii</taxon>
        <taxon>Neopterygii</taxon>
        <taxon>Teleostei</taxon>
        <taxon>Neoteleostei</taxon>
        <taxon>Acanthomorphata</taxon>
        <taxon>Eupercaria</taxon>
        <taxon>Tetraodontiformes</taxon>
        <taxon>Molidae</taxon>
        <taxon>Mola</taxon>
    </lineage>
</organism>
<dbReference type="InterPro" id="IPR000152">
    <property type="entry name" value="EGF-type_Asp/Asn_hydroxyl_site"/>
</dbReference>
<feature type="domain" description="EGF-like" evidence="7">
    <location>
        <begin position="50"/>
        <end position="87"/>
    </location>
</feature>
<feature type="disulfide bond" evidence="5">
    <location>
        <begin position="583"/>
        <end position="592"/>
    </location>
</feature>
<evidence type="ECO:0008006" key="10">
    <source>
        <dbReference type="Google" id="ProtNLM"/>
    </source>
</evidence>
<dbReference type="Ensembl" id="ENSMMOT00000024662.1">
    <property type="protein sequence ID" value="ENSMMOP00000024254.1"/>
    <property type="gene ID" value="ENSMMOG00000018448.1"/>
</dbReference>
<feature type="domain" description="EGF-like" evidence="7">
    <location>
        <begin position="558"/>
        <end position="593"/>
    </location>
</feature>